<dbReference type="EMBL" id="CAJVPK010000261">
    <property type="protein sequence ID" value="CAG8485059.1"/>
    <property type="molecule type" value="Genomic_DNA"/>
</dbReference>
<proteinExistence type="predicted"/>
<dbReference type="SUPFAM" id="SSF81901">
    <property type="entry name" value="HCP-like"/>
    <property type="match status" value="1"/>
</dbReference>
<organism evidence="1 2">
    <name type="scientific">Diversispora eburnea</name>
    <dbReference type="NCBI Taxonomy" id="1213867"/>
    <lineage>
        <taxon>Eukaryota</taxon>
        <taxon>Fungi</taxon>
        <taxon>Fungi incertae sedis</taxon>
        <taxon>Mucoromycota</taxon>
        <taxon>Glomeromycotina</taxon>
        <taxon>Glomeromycetes</taxon>
        <taxon>Diversisporales</taxon>
        <taxon>Diversisporaceae</taxon>
        <taxon>Diversispora</taxon>
    </lineage>
</organism>
<keyword evidence="2" id="KW-1185">Reference proteome</keyword>
<dbReference type="Gene3D" id="1.25.40.10">
    <property type="entry name" value="Tetratricopeptide repeat domain"/>
    <property type="match status" value="1"/>
</dbReference>
<dbReference type="AlphaFoldDB" id="A0A9N8WCF1"/>
<evidence type="ECO:0000313" key="1">
    <source>
        <dbReference type="EMBL" id="CAG8485059.1"/>
    </source>
</evidence>
<accession>A0A9N8WCF1</accession>
<dbReference type="InterPro" id="IPR006597">
    <property type="entry name" value="Sel1-like"/>
</dbReference>
<protein>
    <submittedName>
        <fullName evidence="1">7856_t:CDS:1</fullName>
    </submittedName>
</protein>
<comment type="caution">
    <text evidence="1">The sequence shown here is derived from an EMBL/GenBank/DDBJ whole genome shotgun (WGS) entry which is preliminary data.</text>
</comment>
<gene>
    <name evidence="1" type="ORF">DEBURN_LOCUS3868</name>
</gene>
<reference evidence="1" key="1">
    <citation type="submission" date="2021-06" db="EMBL/GenBank/DDBJ databases">
        <authorList>
            <person name="Kallberg Y."/>
            <person name="Tangrot J."/>
            <person name="Rosling A."/>
        </authorList>
    </citation>
    <scope>NUCLEOTIDE SEQUENCE</scope>
    <source>
        <strain evidence="1">AZ414A</strain>
    </source>
</reference>
<evidence type="ECO:0000313" key="2">
    <source>
        <dbReference type="Proteomes" id="UP000789706"/>
    </source>
</evidence>
<dbReference type="Pfam" id="PF08238">
    <property type="entry name" value="Sel1"/>
    <property type="match status" value="1"/>
</dbReference>
<sequence length="53" mass="6314">HDYFDAQYMLGKSFYEGYGTKKNILNAIYWLNKAKESKNTDAKELLEEIINYM</sequence>
<dbReference type="Proteomes" id="UP000789706">
    <property type="component" value="Unassembled WGS sequence"/>
</dbReference>
<dbReference type="OrthoDB" id="2384430at2759"/>
<dbReference type="SMART" id="SM00671">
    <property type="entry name" value="SEL1"/>
    <property type="match status" value="1"/>
</dbReference>
<name>A0A9N8WCF1_9GLOM</name>
<feature type="non-terminal residue" evidence="1">
    <location>
        <position position="1"/>
    </location>
</feature>
<dbReference type="InterPro" id="IPR011990">
    <property type="entry name" value="TPR-like_helical_dom_sf"/>
</dbReference>